<dbReference type="InParanoid" id="C7ZF40"/>
<dbReference type="AlphaFoldDB" id="C7ZF40"/>
<dbReference type="EMBL" id="GG698922">
    <property type="protein sequence ID" value="EEU37500.1"/>
    <property type="molecule type" value="Genomic_DNA"/>
</dbReference>
<evidence type="ECO:0000313" key="1">
    <source>
        <dbReference type="EMBL" id="EEU37500.1"/>
    </source>
</evidence>
<accession>C7ZF40</accession>
<dbReference type="RefSeq" id="XP_003043213.1">
    <property type="nucleotide sequence ID" value="XM_003043167.1"/>
</dbReference>
<evidence type="ECO:0008006" key="3">
    <source>
        <dbReference type="Google" id="ProtNLM"/>
    </source>
</evidence>
<dbReference type="KEGG" id="nhe:NECHADRAFT_86381"/>
<dbReference type="GeneID" id="9665318"/>
<proteinExistence type="predicted"/>
<sequence>MIDMIPLTVYAARLLIWAIRPARTIESHVSKSGKKDLRVVPKPRNPFNILPNELLMDIADLLDPADKASFAYTDRRAYCCTGKLDFLHPEDKIQFLTRLDREGFMPFDILCHVCAKFHPPRGDRWWNDAEGQRECILDGNSEVIQQGYLDSPFLPYHVYFDIVAAVCRSFRLKNGNYIVNCLADRNVYKTKGAKISSRTSARFCEGRFGEGQLILKTENVLLLQPGPDLSQNVANLNDLLYENWWLTGVCGHVSWDMIWPYIFNPEEESPDVKIYNHVLSKDTTTLPVLDGWDMSSCVWEAPIGCWTWTVDVISPFAEWHCDELWTCAKCSTNFKISVVRRPSDPLANAIVFTSWKELGKGVSLSDENWRAHMDTFDTVEYEEYPPQVWQNMAAMAFEGIEGLGTNFTYVPDLGDVLEELDKIDDD</sequence>
<dbReference type="VEuPathDB" id="FungiDB:NECHADRAFT_86381"/>
<dbReference type="HOGENOM" id="CLU_591890_0_0_1"/>
<reference evidence="1 2" key="1">
    <citation type="journal article" date="2009" name="PLoS Genet.">
        <title>The genome of Nectria haematococca: contribution of supernumerary chromosomes to gene expansion.</title>
        <authorList>
            <person name="Coleman J.J."/>
            <person name="Rounsley S.D."/>
            <person name="Rodriguez-Carres M."/>
            <person name="Kuo A."/>
            <person name="Wasmann C.C."/>
            <person name="Grimwood J."/>
            <person name="Schmutz J."/>
            <person name="Taga M."/>
            <person name="White G.J."/>
            <person name="Zhou S."/>
            <person name="Schwartz D.C."/>
            <person name="Freitag M."/>
            <person name="Ma L.J."/>
            <person name="Danchin E.G."/>
            <person name="Henrissat B."/>
            <person name="Coutinho P.M."/>
            <person name="Nelson D.R."/>
            <person name="Straney D."/>
            <person name="Napoli C.A."/>
            <person name="Barker B.M."/>
            <person name="Gribskov M."/>
            <person name="Rep M."/>
            <person name="Kroken S."/>
            <person name="Molnar I."/>
            <person name="Rensing C."/>
            <person name="Kennell J.C."/>
            <person name="Zamora J."/>
            <person name="Farman M.L."/>
            <person name="Selker E.U."/>
            <person name="Salamov A."/>
            <person name="Shapiro H."/>
            <person name="Pangilinan J."/>
            <person name="Lindquist E."/>
            <person name="Lamers C."/>
            <person name="Grigoriev I.V."/>
            <person name="Geiser D.M."/>
            <person name="Covert S.F."/>
            <person name="Temporini E."/>
            <person name="Vanetten H.D."/>
        </authorList>
    </citation>
    <scope>NUCLEOTIDE SEQUENCE [LARGE SCALE GENOMIC DNA]</scope>
    <source>
        <strain evidence="2">ATCC MYA-4622 / CBS 123669 / FGSC 9596 / NRRL 45880 / 77-13-4</strain>
    </source>
</reference>
<organism evidence="1 2">
    <name type="scientific">Fusarium vanettenii (strain ATCC MYA-4622 / CBS 123669 / FGSC 9596 / NRRL 45880 / 77-13-4)</name>
    <name type="common">Fusarium solani subsp. pisi</name>
    <dbReference type="NCBI Taxonomy" id="660122"/>
    <lineage>
        <taxon>Eukaryota</taxon>
        <taxon>Fungi</taxon>
        <taxon>Dikarya</taxon>
        <taxon>Ascomycota</taxon>
        <taxon>Pezizomycotina</taxon>
        <taxon>Sordariomycetes</taxon>
        <taxon>Hypocreomycetidae</taxon>
        <taxon>Hypocreales</taxon>
        <taxon>Nectriaceae</taxon>
        <taxon>Fusarium</taxon>
        <taxon>Fusarium solani species complex</taxon>
        <taxon>Fusarium vanettenii</taxon>
    </lineage>
</organism>
<dbReference type="OrthoDB" id="3766406at2759"/>
<keyword evidence="2" id="KW-1185">Reference proteome</keyword>
<gene>
    <name evidence="1" type="ORF">NECHADRAFT_86381</name>
</gene>
<protein>
    <recommendedName>
        <fullName evidence="3">F-box domain-containing protein</fullName>
    </recommendedName>
</protein>
<evidence type="ECO:0000313" key="2">
    <source>
        <dbReference type="Proteomes" id="UP000005206"/>
    </source>
</evidence>
<dbReference type="Proteomes" id="UP000005206">
    <property type="component" value="Chromosome 11"/>
</dbReference>
<dbReference type="eggNOG" id="ENOG502RN9T">
    <property type="taxonomic scope" value="Eukaryota"/>
</dbReference>
<name>C7ZF40_FUSV7</name>